<keyword evidence="11" id="KW-1185">Reference proteome</keyword>
<keyword evidence="5" id="KW-0653">Protein transport</keyword>
<feature type="compositionally biased region" description="Basic and acidic residues" evidence="9">
    <location>
        <begin position="509"/>
        <end position="518"/>
    </location>
</feature>
<dbReference type="EMBL" id="UYWY01019831">
    <property type="protein sequence ID" value="VDM39447.1"/>
    <property type="molecule type" value="Genomic_DNA"/>
</dbReference>
<dbReference type="InterPro" id="IPR016159">
    <property type="entry name" value="Cullin_repeat-like_dom_sf"/>
</dbReference>
<dbReference type="PANTHER" id="PTHR21311:SF0">
    <property type="entry name" value="CONSERVED OLIGOMERIC GOLGI COMPLEX SUBUNIT 8"/>
    <property type="match status" value="1"/>
</dbReference>
<dbReference type="Pfam" id="PF04124">
    <property type="entry name" value="Dor1"/>
    <property type="match status" value="2"/>
</dbReference>
<comment type="similarity">
    <text evidence="2">Belongs to the COG8 family.</text>
</comment>
<dbReference type="InterPro" id="IPR007255">
    <property type="entry name" value="COG8"/>
</dbReference>
<dbReference type="Proteomes" id="UP000050794">
    <property type="component" value="Unassembled WGS sequence"/>
</dbReference>
<evidence type="ECO:0000256" key="6">
    <source>
        <dbReference type="ARBA" id="ARBA00023034"/>
    </source>
</evidence>
<feature type="compositionally biased region" description="Polar residues" evidence="9">
    <location>
        <begin position="519"/>
        <end position="533"/>
    </location>
</feature>
<evidence type="ECO:0000256" key="2">
    <source>
        <dbReference type="ARBA" id="ARBA00006419"/>
    </source>
</evidence>
<feature type="compositionally biased region" description="Basic and acidic residues" evidence="9">
    <location>
        <begin position="536"/>
        <end position="545"/>
    </location>
</feature>
<reference evidence="12" key="1">
    <citation type="submission" date="2016-06" db="UniProtKB">
        <authorList>
            <consortium name="WormBaseParasite"/>
        </authorList>
    </citation>
    <scope>IDENTIFICATION</scope>
</reference>
<evidence type="ECO:0000256" key="3">
    <source>
        <dbReference type="ARBA" id="ARBA00020983"/>
    </source>
</evidence>
<keyword evidence="7" id="KW-0472">Membrane</keyword>
<reference evidence="10 11" key="2">
    <citation type="submission" date="2018-11" db="EMBL/GenBank/DDBJ databases">
        <authorList>
            <consortium name="Pathogen Informatics"/>
        </authorList>
    </citation>
    <scope>NUCLEOTIDE SEQUENCE [LARGE SCALE GENOMIC DNA]</scope>
</reference>
<evidence type="ECO:0000256" key="8">
    <source>
        <dbReference type="ARBA" id="ARBA00031347"/>
    </source>
</evidence>
<dbReference type="GO" id="GO:0017119">
    <property type="term" value="C:Golgi transport complex"/>
    <property type="evidence" value="ECO:0007669"/>
    <property type="project" value="InterPro"/>
</dbReference>
<dbReference type="AlphaFoldDB" id="A0A183UI06"/>
<feature type="compositionally biased region" description="Basic and acidic residues" evidence="9">
    <location>
        <begin position="565"/>
        <end position="582"/>
    </location>
</feature>
<protein>
    <recommendedName>
        <fullName evidence="3">Conserved oligomeric Golgi complex subunit 8</fullName>
    </recommendedName>
    <alternativeName>
        <fullName evidence="8">Component of oligomeric Golgi complex 8</fullName>
    </alternativeName>
</protein>
<organism evidence="11 12">
    <name type="scientific">Toxocara canis</name>
    <name type="common">Canine roundworm</name>
    <dbReference type="NCBI Taxonomy" id="6265"/>
    <lineage>
        <taxon>Eukaryota</taxon>
        <taxon>Metazoa</taxon>
        <taxon>Ecdysozoa</taxon>
        <taxon>Nematoda</taxon>
        <taxon>Chromadorea</taxon>
        <taxon>Rhabditida</taxon>
        <taxon>Spirurina</taxon>
        <taxon>Ascaridomorpha</taxon>
        <taxon>Ascaridoidea</taxon>
        <taxon>Toxocaridae</taxon>
        <taxon>Toxocara</taxon>
    </lineage>
</organism>
<dbReference type="GO" id="GO:0006891">
    <property type="term" value="P:intra-Golgi vesicle-mediated transport"/>
    <property type="evidence" value="ECO:0007669"/>
    <property type="project" value="TreeGrafter"/>
</dbReference>
<sequence>MPFDVDGELCTRTAQQLRQQRQAIASQLVHVQQQISDLAYGNYRTYADAGTTSEYCRKKFGEASEKVEAIDTEIAELRGCLKEFSIRSEQISEELGYLKSAESKTSPLWDILSLPARMDVCIRAGYYEVAYSLTNYGIQLQNHGLTKNPAIKVVADKLIDARHYLLDELFNRFAGPIDLASSIQVVNSIRKIPHLSATQLRVSILQYRDLYLEKQIMDIRSSVDPRWDVWQSCGPSAVLSEWALHNLDVMFDYIKKVEDKSSVDVGVLSSKLMSFAMSFGRMGLDFRPLIANVLNDFVVSRFAFRVSNAASKFSQSESLQIEGDVPETVSVAQYTPGVQPPPPPVLSVWDDLCVYGNEILDAMNELRNGLSPTLIDRVLEALTASLKDVFTWLDRFAERAHQQEQFAKAVKLLAHHFVPYFNRCILILFPYEKCCRPFYHTAFSLERYENRCALRVADLYAHCAHSAKMEEIAKPVEQMEKAHTKILSTQSKRSEVVSEVRGIEKEHVVPEGQDDRTYITDNGESGEQSQSEVQLADEHNPDAHDSAVSNETDEEVDFTVPARVHHSEDNFSEVTLKDDSEM</sequence>
<feature type="region of interest" description="Disordered" evidence="9">
    <location>
        <begin position="509"/>
        <end position="582"/>
    </location>
</feature>
<gene>
    <name evidence="10" type="ORF">TCNE_LOCUS8126</name>
</gene>
<dbReference type="PANTHER" id="PTHR21311">
    <property type="entry name" value="CONSERVED OLIGOMERIC GOLGI COMPLEX COMPONENT 8"/>
    <property type="match status" value="1"/>
</dbReference>
<evidence type="ECO:0000313" key="10">
    <source>
        <dbReference type="EMBL" id="VDM39447.1"/>
    </source>
</evidence>
<evidence type="ECO:0000313" key="11">
    <source>
        <dbReference type="Proteomes" id="UP000050794"/>
    </source>
</evidence>
<evidence type="ECO:0000256" key="7">
    <source>
        <dbReference type="ARBA" id="ARBA00023136"/>
    </source>
</evidence>
<accession>A0A183UI06</accession>
<dbReference type="GO" id="GO:0000139">
    <property type="term" value="C:Golgi membrane"/>
    <property type="evidence" value="ECO:0007669"/>
    <property type="project" value="UniProtKB-SubCell"/>
</dbReference>
<keyword evidence="6" id="KW-0333">Golgi apparatus</keyword>
<proteinExistence type="inferred from homology"/>
<dbReference type="WBParaSite" id="TCNE_0000812601-mRNA-1">
    <property type="protein sequence ID" value="TCNE_0000812601-mRNA-1"/>
    <property type="gene ID" value="TCNE_0000812601"/>
</dbReference>
<keyword evidence="4" id="KW-0813">Transport</keyword>
<evidence type="ECO:0000256" key="5">
    <source>
        <dbReference type="ARBA" id="ARBA00022927"/>
    </source>
</evidence>
<evidence type="ECO:0000313" key="12">
    <source>
        <dbReference type="WBParaSite" id="TCNE_0000812601-mRNA-1"/>
    </source>
</evidence>
<dbReference type="GO" id="GO:0015031">
    <property type="term" value="P:protein transport"/>
    <property type="evidence" value="ECO:0007669"/>
    <property type="project" value="UniProtKB-KW"/>
</dbReference>
<dbReference type="SUPFAM" id="SSF74788">
    <property type="entry name" value="Cullin repeat-like"/>
    <property type="match status" value="1"/>
</dbReference>
<name>A0A183UI06_TOXCA</name>
<evidence type="ECO:0000256" key="1">
    <source>
        <dbReference type="ARBA" id="ARBA00004395"/>
    </source>
</evidence>
<comment type="subcellular location">
    <subcellularLocation>
        <location evidence="1">Golgi apparatus membrane</location>
        <topology evidence="1">Peripheral membrane protein</topology>
    </subcellularLocation>
</comment>
<evidence type="ECO:0000256" key="9">
    <source>
        <dbReference type="SAM" id="MobiDB-lite"/>
    </source>
</evidence>
<evidence type="ECO:0000256" key="4">
    <source>
        <dbReference type="ARBA" id="ARBA00022448"/>
    </source>
</evidence>